<dbReference type="PATRIC" id="fig|194439.7.peg.45"/>
<feature type="domain" description="AMP-binding enzyme C-terminal" evidence="2">
    <location>
        <begin position="472"/>
        <end position="547"/>
    </location>
</feature>
<dbReference type="Pfam" id="PF13193">
    <property type="entry name" value="AMP-binding_C"/>
    <property type="match status" value="1"/>
</dbReference>
<dbReference type="PANTHER" id="PTHR43767">
    <property type="entry name" value="LONG-CHAIN-FATTY-ACID--COA LIGASE"/>
    <property type="match status" value="1"/>
</dbReference>
<proteinExistence type="predicted"/>
<reference evidence="3 4" key="1">
    <citation type="journal article" date="2002" name="Proc. Natl. Acad. Sci. U.S.A.">
        <title>The complete genome sequence of Chlorobium tepidum TLS, a photosynthetic, anaerobic, green-sulfur bacterium.</title>
        <authorList>
            <person name="Eisen J.A."/>
            <person name="Nelson K.E."/>
            <person name="Paulsen I.T."/>
            <person name="Heidelberg J.F."/>
            <person name="Wu M."/>
            <person name="Dodson R.J."/>
            <person name="Deboy R."/>
            <person name="Gwinn M.L."/>
            <person name="Nelson W.C."/>
            <person name="Haft D.H."/>
            <person name="Hickey E.K."/>
            <person name="Peterson J.D."/>
            <person name="Durkin A.S."/>
            <person name="Kolonay J.L."/>
            <person name="Yang F."/>
            <person name="Holt I."/>
            <person name="Umayam L.A."/>
            <person name="Mason T."/>
            <person name="Brenner M."/>
            <person name="Shea T.P."/>
            <person name="Parksey D."/>
            <person name="Nierman W.C."/>
            <person name="Feldblyum T.V."/>
            <person name="Hansen C.L."/>
            <person name="Craven M.B."/>
            <person name="Radune D."/>
            <person name="Vamathevan J."/>
            <person name="Khouri H."/>
            <person name="White O."/>
            <person name="Gruber T.M."/>
            <person name="Ketchum K.A."/>
            <person name="Venter J.C."/>
            <person name="Tettelin H."/>
            <person name="Bryant D.A."/>
            <person name="Fraser C.M."/>
        </authorList>
    </citation>
    <scope>NUCLEOTIDE SEQUENCE [LARGE SCALE GENOMIC DNA]</scope>
    <source>
        <strain evidence="4">ATCC 49652 / DSM 12025 / NBRC 103806 / TLS</strain>
    </source>
</reference>
<dbReference type="PANTHER" id="PTHR43767:SF1">
    <property type="entry name" value="NONRIBOSOMAL PEPTIDE SYNTHASE PES1 (EUROFUNG)-RELATED"/>
    <property type="match status" value="1"/>
</dbReference>
<dbReference type="RefSeq" id="WP_010931740.1">
    <property type="nucleotide sequence ID" value="NC_002932.3"/>
</dbReference>
<evidence type="ECO:0000259" key="2">
    <source>
        <dbReference type="Pfam" id="PF13193"/>
    </source>
</evidence>
<gene>
    <name evidence="3" type="primary">fadD</name>
    <name evidence="3" type="ordered locus">CT0046</name>
</gene>
<feature type="domain" description="AMP-dependent synthetase/ligase" evidence="1">
    <location>
        <begin position="34"/>
        <end position="422"/>
    </location>
</feature>
<dbReference type="eggNOG" id="COG0318">
    <property type="taxonomic scope" value="Bacteria"/>
</dbReference>
<keyword evidence="3" id="KW-0436">Ligase</keyword>
<evidence type="ECO:0000313" key="4">
    <source>
        <dbReference type="Proteomes" id="UP000001007"/>
    </source>
</evidence>
<dbReference type="Gene3D" id="3.40.50.12780">
    <property type="entry name" value="N-terminal domain of ligase-like"/>
    <property type="match status" value="1"/>
</dbReference>
<dbReference type="GO" id="GO:0004467">
    <property type="term" value="F:long-chain fatty acid-CoA ligase activity"/>
    <property type="evidence" value="ECO:0007669"/>
    <property type="project" value="UniProtKB-EC"/>
</dbReference>
<protein>
    <submittedName>
        <fullName evidence="3">Long-chain-fatty-acid--CoA ligase</fullName>
        <ecNumber evidence="3">6.2.1.3</ecNumber>
    </submittedName>
</protein>
<dbReference type="EC" id="6.2.1.3" evidence="3"/>
<dbReference type="SUPFAM" id="SSF56801">
    <property type="entry name" value="Acetyl-CoA synthetase-like"/>
    <property type="match status" value="1"/>
</dbReference>
<evidence type="ECO:0000313" key="3">
    <source>
        <dbReference type="EMBL" id="AAM71294.1"/>
    </source>
</evidence>
<dbReference type="InterPro" id="IPR042099">
    <property type="entry name" value="ANL_N_sf"/>
</dbReference>
<dbReference type="InterPro" id="IPR000873">
    <property type="entry name" value="AMP-dep_synth/lig_dom"/>
</dbReference>
<dbReference type="AlphaFoldDB" id="Q8KGC2"/>
<dbReference type="PROSITE" id="PS00455">
    <property type="entry name" value="AMP_BINDING"/>
    <property type="match status" value="1"/>
</dbReference>
<dbReference type="HOGENOM" id="CLU_000022_59_7_10"/>
<dbReference type="Pfam" id="PF00501">
    <property type="entry name" value="AMP-binding"/>
    <property type="match status" value="1"/>
</dbReference>
<dbReference type="STRING" id="194439.CT0046"/>
<dbReference type="Gene3D" id="3.30.300.30">
    <property type="match status" value="1"/>
</dbReference>
<dbReference type="EMBL" id="AE006470">
    <property type="protein sequence ID" value="AAM71294.1"/>
    <property type="molecule type" value="Genomic_DNA"/>
</dbReference>
<dbReference type="Proteomes" id="UP000001007">
    <property type="component" value="Chromosome"/>
</dbReference>
<dbReference type="InterPro" id="IPR025110">
    <property type="entry name" value="AMP-bd_C"/>
</dbReference>
<dbReference type="InterPro" id="IPR050237">
    <property type="entry name" value="ATP-dep_AMP-bd_enzyme"/>
</dbReference>
<name>Q8KGC2_CHLTE</name>
<dbReference type="InterPro" id="IPR020845">
    <property type="entry name" value="AMP-binding_CS"/>
</dbReference>
<dbReference type="KEGG" id="cte:CT0046"/>
<sequence length="560" mass="61552">MTNAPSNAPWLSHYDEGIPSSLAPYPRVTLPDILREAARKHPEDPALLFLGNTISYGELERESNAFAAALHASEVRKGNRVAVLLPNSPQMIIAEFGIWKAGGIAVMLNPLWTEHELERAIDECEAEIAVVLAPFYEKINHLRSRTSLKTVVITDLHDYFPAAMRNASPANGAVATMLQSSDLRMPAMIESYSGSQTPAVEVSPKDPALFIFSGGTTGKPKCAIGRHEASVMNGMQVDAWFRPVLGSDRVPVMLNLPLHHVYPQVAIIGYGFVTRSPLVLIPDPRDFELLIKTIKQYKVGLLPGIPTLFNALAAHPLLKEAPGSLDSLKLIISAAAPLHNKTRRRFKELTGATIIDAYGLTEAMVSPVCQPLNGIRKNGSVGLPVPDVEMRIVDADTGIEVLPSMEIGEIVIRSPQLMTGYWKNPEETAEVLRDGWLYTGDLGYIDDDGYLYIVDRKKDVIKPSGFQVWPSEVEEVIAMHPAVLETGVAGVPDDYQSEAVKAWVVLHKGHSLDAEQLKNWCRQTLAPYKVPKHIEFCEQLPKSALGKVLRQALVEQHLTS</sequence>
<organism evidence="3 4">
    <name type="scientific">Chlorobaculum tepidum (strain ATCC 49652 / DSM 12025 / NBRC 103806 / TLS)</name>
    <name type="common">Chlorobium tepidum</name>
    <dbReference type="NCBI Taxonomy" id="194439"/>
    <lineage>
        <taxon>Bacteria</taxon>
        <taxon>Pseudomonadati</taxon>
        <taxon>Chlorobiota</taxon>
        <taxon>Chlorobiia</taxon>
        <taxon>Chlorobiales</taxon>
        <taxon>Chlorobiaceae</taxon>
        <taxon>Chlorobaculum</taxon>
    </lineage>
</organism>
<keyword evidence="4" id="KW-1185">Reference proteome</keyword>
<dbReference type="OrthoDB" id="9803968at2"/>
<dbReference type="InterPro" id="IPR045851">
    <property type="entry name" value="AMP-bd_C_sf"/>
</dbReference>
<dbReference type="EnsemblBacteria" id="AAM71294">
    <property type="protein sequence ID" value="AAM71294"/>
    <property type="gene ID" value="CT0046"/>
</dbReference>
<accession>Q8KGC2</accession>
<evidence type="ECO:0000259" key="1">
    <source>
        <dbReference type="Pfam" id="PF00501"/>
    </source>
</evidence>